<feature type="region of interest" description="Disordered" evidence="4">
    <location>
        <begin position="1"/>
        <end position="174"/>
    </location>
</feature>
<evidence type="ECO:0000256" key="1">
    <source>
        <dbReference type="ARBA" id="ARBA00022574"/>
    </source>
</evidence>
<gene>
    <name evidence="5" type="ORF">PNOK_0318400</name>
</gene>
<feature type="compositionally biased region" description="Basic and acidic residues" evidence="4">
    <location>
        <begin position="1"/>
        <end position="12"/>
    </location>
</feature>
<dbReference type="EMBL" id="NBII01000003">
    <property type="protein sequence ID" value="PAV20557.1"/>
    <property type="molecule type" value="Genomic_DNA"/>
</dbReference>
<name>A0A286ULR8_9AGAM</name>
<feature type="repeat" description="WD" evidence="3">
    <location>
        <begin position="394"/>
        <end position="426"/>
    </location>
</feature>
<dbReference type="STRING" id="2282107.A0A286ULR8"/>
<feature type="compositionally biased region" description="Basic and acidic residues" evidence="4">
    <location>
        <begin position="22"/>
        <end position="31"/>
    </location>
</feature>
<dbReference type="GO" id="GO:0080008">
    <property type="term" value="C:Cul4-RING E3 ubiquitin ligase complex"/>
    <property type="evidence" value="ECO:0007669"/>
    <property type="project" value="TreeGrafter"/>
</dbReference>
<dbReference type="Gene3D" id="2.130.10.10">
    <property type="entry name" value="YVTN repeat-like/Quinoprotein amine dehydrogenase"/>
    <property type="match status" value="2"/>
</dbReference>
<reference evidence="5 6" key="1">
    <citation type="journal article" date="2017" name="Mol. Ecol.">
        <title>Comparative and population genomic landscape of Phellinus noxius: A hypervariable fungus causing root rot in trees.</title>
        <authorList>
            <person name="Chung C.L."/>
            <person name="Lee T.J."/>
            <person name="Akiba M."/>
            <person name="Lee H.H."/>
            <person name="Kuo T.H."/>
            <person name="Liu D."/>
            <person name="Ke H.M."/>
            <person name="Yokoi T."/>
            <person name="Roa M.B."/>
            <person name="Lu M.J."/>
            <person name="Chang Y.Y."/>
            <person name="Ann P.J."/>
            <person name="Tsai J.N."/>
            <person name="Chen C.Y."/>
            <person name="Tzean S.S."/>
            <person name="Ota Y."/>
            <person name="Hattori T."/>
            <person name="Sahashi N."/>
            <person name="Liou R.F."/>
            <person name="Kikuchi T."/>
            <person name="Tsai I.J."/>
        </authorList>
    </citation>
    <scope>NUCLEOTIDE SEQUENCE [LARGE SCALE GENOMIC DNA]</scope>
    <source>
        <strain evidence="5 6">FFPRI411160</strain>
    </source>
</reference>
<dbReference type="OrthoDB" id="10248252at2759"/>
<dbReference type="GO" id="GO:0005737">
    <property type="term" value="C:cytoplasm"/>
    <property type="evidence" value="ECO:0007669"/>
    <property type="project" value="TreeGrafter"/>
</dbReference>
<keyword evidence="6" id="KW-1185">Reference proteome</keyword>
<dbReference type="Proteomes" id="UP000217199">
    <property type="component" value="Unassembled WGS sequence"/>
</dbReference>
<feature type="repeat" description="WD" evidence="3">
    <location>
        <begin position="650"/>
        <end position="672"/>
    </location>
</feature>
<evidence type="ECO:0000313" key="6">
    <source>
        <dbReference type="Proteomes" id="UP000217199"/>
    </source>
</evidence>
<keyword evidence="1 3" id="KW-0853">WD repeat</keyword>
<feature type="compositionally biased region" description="Acidic residues" evidence="4">
    <location>
        <begin position="147"/>
        <end position="157"/>
    </location>
</feature>
<sequence length="713" mass="78807">MFRSRQSLDDKSSPPSLATYHGHADHLEMQRSRTRGSSGGAETPRRNRRQGRTISPVRPRFGSPRNSISSTPKARKVRNARVSLSPGKDGLQTTLNFPKQNSYQFSFTASSSTSPVRSPDPPTQRMRPQKIVSKAVPSRETIVIEESSSESDDDDDSQFISDGPYTWSEDENEPQRYDMEKEISRMNIPAKNRFIESSIINKPYKVSSELRGKDPIPRFWGLTRRCDVKINDSKSKPLRLGPEPIIGINRRIQSGGTVLSSRLNMFSCYLNIPKIRLSCGYKKMAGAITSIAQSGEYIACVSAVSGGSDESSELDPYNRNGAFVVWKGSDYTMINGHSRPLVSGDMSKYYTVNGVAFDPSRPGIVISSGDDKRMLAHRIKKDTEGGIKAENICERDHPGALHHIMFKPQSSIFAVGSTDGNLYIYDKRYISISYNLDPLGQTGIGYFLWGTGRQENILFASTETNDYSIRCHHSAFDTAVMREVFKFNTRESGDSMAINPTGSNLALVTNTDEHNTLSLYDIGRRDGTRPISTQELRRARPNLDSPINGRNEALEVTCASYSPDGNLIALGRNDSEVDVYDVRFLGERGGAWARISHPRKTRVERGMKDDYGCQHLAWVQGTSGFGGGGGHRKGGGRVGMDSGWGTGLGLVTGASDGCVRLWDISRSPKSHEESMILSNMSYDIGNFILGDPTKQGERRLVVGDCGGEVHIYD</sequence>
<dbReference type="SMART" id="SM00320">
    <property type="entry name" value="WD40"/>
    <property type="match status" value="4"/>
</dbReference>
<evidence type="ECO:0000256" key="3">
    <source>
        <dbReference type="PROSITE-ProRule" id="PRU00221"/>
    </source>
</evidence>
<protein>
    <submittedName>
        <fullName evidence="5">WD40 domain containing protein</fullName>
    </submittedName>
</protein>
<dbReference type="PROSITE" id="PS00678">
    <property type="entry name" value="WD_REPEATS_1"/>
    <property type="match status" value="1"/>
</dbReference>
<dbReference type="InterPro" id="IPR036322">
    <property type="entry name" value="WD40_repeat_dom_sf"/>
</dbReference>
<dbReference type="InterPro" id="IPR019775">
    <property type="entry name" value="WD40_repeat_CS"/>
</dbReference>
<dbReference type="SUPFAM" id="SSF50978">
    <property type="entry name" value="WD40 repeat-like"/>
    <property type="match status" value="1"/>
</dbReference>
<keyword evidence="2" id="KW-0677">Repeat</keyword>
<feature type="compositionally biased region" description="Polar residues" evidence="4">
    <location>
        <begin position="91"/>
        <end position="116"/>
    </location>
</feature>
<dbReference type="InterPro" id="IPR045151">
    <property type="entry name" value="DCAF8"/>
</dbReference>
<dbReference type="InParanoid" id="A0A286ULR8"/>
<evidence type="ECO:0000313" key="5">
    <source>
        <dbReference type="EMBL" id="PAV20557.1"/>
    </source>
</evidence>
<dbReference type="AlphaFoldDB" id="A0A286ULR8"/>
<evidence type="ECO:0000256" key="2">
    <source>
        <dbReference type="ARBA" id="ARBA00022737"/>
    </source>
</evidence>
<organism evidence="5 6">
    <name type="scientific">Pyrrhoderma noxium</name>
    <dbReference type="NCBI Taxonomy" id="2282107"/>
    <lineage>
        <taxon>Eukaryota</taxon>
        <taxon>Fungi</taxon>
        <taxon>Dikarya</taxon>
        <taxon>Basidiomycota</taxon>
        <taxon>Agaricomycotina</taxon>
        <taxon>Agaricomycetes</taxon>
        <taxon>Hymenochaetales</taxon>
        <taxon>Hymenochaetaceae</taxon>
        <taxon>Pyrrhoderma</taxon>
    </lineage>
</organism>
<dbReference type="PROSITE" id="PS50082">
    <property type="entry name" value="WD_REPEATS_2"/>
    <property type="match status" value="2"/>
</dbReference>
<dbReference type="InterPro" id="IPR001680">
    <property type="entry name" value="WD40_rpt"/>
</dbReference>
<dbReference type="PANTHER" id="PTHR15574">
    <property type="entry name" value="WD REPEAT DOMAIN-CONTAINING FAMILY"/>
    <property type="match status" value="1"/>
</dbReference>
<proteinExistence type="predicted"/>
<evidence type="ECO:0000256" key="4">
    <source>
        <dbReference type="SAM" id="MobiDB-lite"/>
    </source>
</evidence>
<dbReference type="InterPro" id="IPR015943">
    <property type="entry name" value="WD40/YVTN_repeat-like_dom_sf"/>
</dbReference>
<accession>A0A286ULR8</accession>
<comment type="caution">
    <text evidence="5">The sequence shown here is derived from an EMBL/GenBank/DDBJ whole genome shotgun (WGS) entry which is preliminary data.</text>
</comment>